<dbReference type="InterPro" id="IPR022284">
    <property type="entry name" value="GPAT/DHAPAT"/>
</dbReference>
<feature type="compositionally biased region" description="Low complexity" evidence="2">
    <location>
        <begin position="255"/>
        <end position="275"/>
    </location>
</feature>
<dbReference type="GO" id="GO:0004366">
    <property type="term" value="F:glycerol-3-phosphate O-acyltransferase activity"/>
    <property type="evidence" value="ECO:0007669"/>
    <property type="project" value="TreeGrafter"/>
</dbReference>
<dbReference type="Gene3D" id="3.40.50.720">
    <property type="entry name" value="NAD(P)-binding Rossmann-like Domain"/>
    <property type="match status" value="1"/>
</dbReference>
<feature type="domain" description="Phospholipid/glycerol acyltransferase" evidence="3">
    <location>
        <begin position="1007"/>
        <end position="1159"/>
    </location>
</feature>
<feature type="compositionally biased region" description="Basic and acidic residues" evidence="2">
    <location>
        <begin position="85"/>
        <end position="105"/>
    </location>
</feature>
<dbReference type="SMART" id="SM00563">
    <property type="entry name" value="PlsC"/>
    <property type="match status" value="1"/>
</dbReference>
<dbReference type="Pfam" id="PF19277">
    <property type="entry name" value="GPAT_C"/>
    <property type="match status" value="1"/>
</dbReference>
<dbReference type="InterPro" id="IPR013120">
    <property type="entry name" value="FAR_NAD-bd"/>
</dbReference>
<feature type="compositionally biased region" description="Basic and acidic residues" evidence="2">
    <location>
        <begin position="112"/>
        <end position="131"/>
    </location>
</feature>
<dbReference type="PANTHER" id="PTHR12563">
    <property type="entry name" value="GLYCEROL-3-PHOSPHATE ACYLTRANSFERASE"/>
    <property type="match status" value="1"/>
</dbReference>
<feature type="region of interest" description="Disordered" evidence="2">
    <location>
        <begin position="1672"/>
        <end position="1698"/>
    </location>
</feature>
<dbReference type="GO" id="GO:0031966">
    <property type="term" value="C:mitochondrial membrane"/>
    <property type="evidence" value="ECO:0007669"/>
    <property type="project" value="TreeGrafter"/>
</dbReference>
<dbReference type="InterPro" id="IPR045520">
    <property type="entry name" value="GPAT/DHAPAT_C"/>
</dbReference>
<dbReference type="InterPro" id="IPR002123">
    <property type="entry name" value="Plipid/glycerol_acylTrfase"/>
</dbReference>
<evidence type="ECO:0000313" key="5">
    <source>
        <dbReference type="Proteomes" id="UP001234581"/>
    </source>
</evidence>
<evidence type="ECO:0000259" key="3">
    <source>
        <dbReference type="SMART" id="SM00563"/>
    </source>
</evidence>
<dbReference type="GO" id="GO:0019432">
    <property type="term" value="P:triglyceride biosynthetic process"/>
    <property type="evidence" value="ECO:0007669"/>
    <property type="project" value="TreeGrafter"/>
</dbReference>
<comment type="caution">
    <text evidence="4">The sequence shown here is derived from an EMBL/GenBank/DDBJ whole genome shotgun (WGS) entry which is preliminary data.</text>
</comment>
<feature type="region of interest" description="Disordered" evidence="2">
    <location>
        <begin position="1175"/>
        <end position="1214"/>
    </location>
</feature>
<feature type="compositionally biased region" description="Polar residues" evidence="2">
    <location>
        <begin position="1202"/>
        <end position="1214"/>
    </location>
</feature>
<evidence type="ECO:0000256" key="1">
    <source>
        <dbReference type="ARBA" id="ARBA00004184"/>
    </source>
</evidence>
<dbReference type="GO" id="GO:0012505">
    <property type="term" value="C:endomembrane system"/>
    <property type="evidence" value="ECO:0007669"/>
    <property type="project" value="UniProtKB-SubCell"/>
</dbReference>
<evidence type="ECO:0000256" key="2">
    <source>
        <dbReference type="SAM" id="MobiDB-lite"/>
    </source>
</evidence>
<proteinExistence type="predicted"/>
<name>A0AAD7XVT0_9FUNG</name>
<dbReference type="Proteomes" id="UP001234581">
    <property type="component" value="Unassembled WGS sequence"/>
</dbReference>
<dbReference type="InterPro" id="IPR036291">
    <property type="entry name" value="NAD(P)-bd_dom_sf"/>
</dbReference>
<gene>
    <name evidence="4" type="ORF">O0I10_005561</name>
</gene>
<feature type="compositionally biased region" description="Basic and acidic residues" evidence="2">
    <location>
        <begin position="35"/>
        <end position="48"/>
    </location>
</feature>
<dbReference type="GO" id="GO:0006072">
    <property type="term" value="P:glycerol-3-phosphate metabolic process"/>
    <property type="evidence" value="ECO:0007669"/>
    <property type="project" value="TreeGrafter"/>
</dbReference>
<feature type="compositionally biased region" description="Polar residues" evidence="2">
    <location>
        <begin position="1126"/>
        <end position="1143"/>
    </location>
</feature>
<reference evidence="4 5" key="1">
    <citation type="submission" date="2023-03" db="EMBL/GenBank/DDBJ databases">
        <title>Genome sequence of Lichtheimia ornata CBS 291.66.</title>
        <authorList>
            <person name="Mohabir J.T."/>
            <person name="Shea T.P."/>
            <person name="Kurbessoian T."/>
            <person name="Berby B."/>
            <person name="Fontaine J."/>
            <person name="Livny J."/>
            <person name="Gnirke A."/>
            <person name="Stajich J.E."/>
            <person name="Cuomo C.A."/>
        </authorList>
    </citation>
    <scope>NUCLEOTIDE SEQUENCE [LARGE SCALE GENOMIC DNA]</scope>
    <source>
        <strain evidence="4">CBS 291.66</strain>
    </source>
</reference>
<feature type="region of interest" description="Disordered" evidence="2">
    <location>
        <begin position="1"/>
        <end position="298"/>
    </location>
</feature>
<dbReference type="RefSeq" id="XP_058343747.1">
    <property type="nucleotide sequence ID" value="XM_058485600.1"/>
</dbReference>
<dbReference type="EMBL" id="JARTCD010000022">
    <property type="protein sequence ID" value="KAJ8658834.1"/>
    <property type="molecule type" value="Genomic_DNA"/>
</dbReference>
<dbReference type="Pfam" id="PF01553">
    <property type="entry name" value="Acyltransferase"/>
    <property type="match status" value="1"/>
</dbReference>
<evidence type="ECO:0000313" key="4">
    <source>
        <dbReference type="EMBL" id="KAJ8658834.1"/>
    </source>
</evidence>
<comment type="subcellular location">
    <subcellularLocation>
        <location evidence="1">Endomembrane system</location>
        <topology evidence="1">Peripheral membrane protein</topology>
    </subcellularLocation>
</comment>
<accession>A0AAD7XVT0</accession>
<feature type="compositionally biased region" description="Acidic residues" evidence="2">
    <location>
        <begin position="276"/>
        <end position="285"/>
    </location>
</feature>
<keyword evidence="5" id="KW-1185">Reference proteome</keyword>
<dbReference type="CDD" id="cd05236">
    <property type="entry name" value="FAR-N_SDR_e"/>
    <property type="match status" value="1"/>
</dbReference>
<dbReference type="GO" id="GO:0006631">
    <property type="term" value="P:fatty acid metabolic process"/>
    <property type="evidence" value="ECO:0007669"/>
    <property type="project" value="TreeGrafter"/>
</dbReference>
<dbReference type="SUPFAM" id="SSF51735">
    <property type="entry name" value="NAD(P)-binding Rossmann-fold domains"/>
    <property type="match status" value="1"/>
</dbReference>
<organism evidence="4 5">
    <name type="scientific">Lichtheimia ornata</name>
    <dbReference type="NCBI Taxonomy" id="688661"/>
    <lineage>
        <taxon>Eukaryota</taxon>
        <taxon>Fungi</taxon>
        <taxon>Fungi incertae sedis</taxon>
        <taxon>Mucoromycota</taxon>
        <taxon>Mucoromycotina</taxon>
        <taxon>Mucoromycetes</taxon>
        <taxon>Mucorales</taxon>
        <taxon>Lichtheimiaceae</taxon>
        <taxon>Lichtheimia</taxon>
    </lineage>
</organism>
<sequence length="1698" mass="190201">MSPQDDSTTVEQSPPAEHQHNNDKANTSETEDEDTKPTHPVKDNDAIEHSNTNKPMSIPTIVINNSEGGNVEPLPDSPTTPEEAIPAHDDDEHNQHTREEPIIHEEPDDIVDEKKEDNEQHVEMDVKEKPQEQQQEEDDPKAEHVEQPQQEEEEMTDHRHDKETEPISPAATNNADVAIVDEAVVTTEHKPSQQPSSPPVEPENPDNEQPSSPIATKDETPPTTPLVEPESLEKQTPISHENTMEEQPPSPEPVPEASAAAAAATTGLGIAAQQQQDDDDDDDETPLYQRRIQPPSPSVADFYAGKTVLLTGSTGFVGKAVLWKLIHSLGSSIGKIYLLIRSGSNKRSKIGRPADRIKNEILNNKAFLDLRSDMGEAVFDEIIQSKVQPITGDIISPDLSLSDQDREMIINSVQVFIHCAATLDYHERLDLALETNTLGTLRLMDLADECVNMESFVHMSIAYFNPNMPDGYIQERVYPMEIGDPEELLKEIVGLELQDIPKMTQRIMQAFPNTYTFTKFLTEHLILKRVDYNRVEEAQGGKKQWPIAIVRATQVGAGAYEPLPGWVDGITGTNGSIFLLGHGIQVLQTDIGHMPADIIPVDYLARVALSSAAMIRAPGTRFLLPYNEIITEDDGLNSPLPQPIIPCFPIIYQVSGSSLRMATWSEIYDGVCHYWTRNTKVSLPSSKEYFVTNKALLKARIFVKNHLANSIVSMTTAINANNSNNNDRSYYSKVTARTIESASRNAEANQPFLRHRWVFDHQNVRAIADQVAMDAQFNLAQYQHIDWFSYMVNYSYGTHTYIAQSPPGLRNLVVPDEWDCALYSKHIDIRHSIIEKPIESVVFSASDIQKRTERMLIQLVETLENTQNYDQRDKRKNEEWINDFDASLDDWCHDDSGVLKDAKTAAVLGRWGKVLGEHDEAIKVVVLNDKRVRNSVEQIIETSGVPQQTVVGEAIKILLRMRERTQLAYVWFAGAFLDGLFKRLFSTIRISEADLAKLKEQIKDKNVVYVPVSKTLLDQLLIWYVCLRYHLPMPAIICDEALALLGPISDILRIAGAYFVRRDQNTRSPLNTAVTAAYTEALLHEHGALSMLIEKTRSRTGRLHTAYADGMIDMVLEASLEKHQPSAPSTPTANPQARHSFPTSRRKETVFVPFHITYEKIPELNMLIDQVLDQKQPKTKNTPSTLSPSSTASSPNGNANGQQPQLQRSMSALARSSSFLRPSASVAGRAANKDNGASEKAKYGRVYIGIGDVVDVRKMADDMDGNEDELHSAVARAIQTNQHEAMVVSPVALVAAVILFGRSSGSITMGTIYEHVSWLRDELNAKGIPLDWQEHEDVEIMVAYALNLLDARQNITIDGKRITENSNVRVIEHADNVMALSYMANQLVEMLLADALFSIGYLATGSNGQVTRDELYKSFTFLIHLFKDEFIYPWCYEQKFNELLDRFISRKALVPMGEEGVFERKATQDNDPTMYTHVCLIASLLYPTLDAYWITSCSLSALRDLPYMPRKIIPVLSQWIAAHLISGRRTMYREVLSTEVSQNAVDNFLAIGFIEAVHPKTKLSPDAQILLLELGVTTNEDLVMVASQEHSQQSDNPLSKIQDLAALCHEIEKHRFGFNIQLETYRNSQVFDKCQNQIRSILRSGGKSYAASHGMNLSKDEDQMIQLVYSLKSAGSSSSESSRRNPRRVSEAYNLRSP</sequence>
<dbReference type="GeneID" id="83212973"/>
<dbReference type="GO" id="GO:0008654">
    <property type="term" value="P:phospholipid biosynthetic process"/>
    <property type="evidence" value="ECO:0007669"/>
    <property type="project" value="TreeGrafter"/>
</dbReference>
<dbReference type="PANTHER" id="PTHR12563:SF17">
    <property type="entry name" value="DIHYDROXYACETONE PHOSPHATE ACYLTRANSFERASE"/>
    <property type="match status" value="1"/>
</dbReference>
<feature type="compositionally biased region" description="Basic and acidic residues" evidence="2">
    <location>
        <begin position="156"/>
        <end position="165"/>
    </location>
</feature>
<protein>
    <recommendedName>
        <fullName evidence="3">Phospholipid/glycerol acyltransferase domain-containing protein</fullName>
    </recommendedName>
</protein>
<dbReference type="Pfam" id="PF07993">
    <property type="entry name" value="NAD_binding_4"/>
    <property type="match status" value="1"/>
</dbReference>
<feature type="region of interest" description="Disordered" evidence="2">
    <location>
        <begin position="1122"/>
        <end position="1145"/>
    </location>
</feature>
<feature type="compositionally biased region" description="Low complexity" evidence="2">
    <location>
        <begin position="1179"/>
        <end position="1201"/>
    </location>
</feature>
<feature type="compositionally biased region" description="Polar residues" evidence="2">
    <location>
        <begin position="1"/>
        <end position="12"/>
    </location>
</feature>